<evidence type="ECO:0000256" key="2">
    <source>
        <dbReference type="SAM" id="Phobius"/>
    </source>
</evidence>
<dbReference type="PANTHER" id="PTHR30024">
    <property type="entry name" value="ALIPHATIC SULFONATES-BINDING PROTEIN-RELATED"/>
    <property type="match status" value="1"/>
</dbReference>
<comment type="similarity">
    <text evidence="1">Belongs to the bacterial solute-binding protein SsuA/TauA family.</text>
</comment>
<organism evidence="4 5">
    <name type="scientific">Candidatus Magnetominusculus xianensis</name>
    <dbReference type="NCBI Taxonomy" id="1748249"/>
    <lineage>
        <taxon>Bacteria</taxon>
        <taxon>Pseudomonadati</taxon>
        <taxon>Nitrospirota</taxon>
        <taxon>Nitrospiria</taxon>
        <taxon>Nitrospirales</taxon>
        <taxon>Nitrospiraceae</taxon>
        <taxon>Candidatus Magnetominusculus</taxon>
    </lineage>
</organism>
<protein>
    <submittedName>
        <fullName evidence="4">Aliphatic sulfonates-binding protein</fullName>
    </submittedName>
</protein>
<dbReference type="Pfam" id="PF09084">
    <property type="entry name" value="NMT1"/>
    <property type="match status" value="1"/>
</dbReference>
<gene>
    <name evidence="4" type="ORF">ASN18_3318</name>
</gene>
<keyword evidence="2" id="KW-1133">Transmembrane helix</keyword>
<keyword evidence="2" id="KW-0472">Membrane</keyword>
<keyword evidence="5" id="KW-1185">Reference proteome</keyword>
<dbReference type="Proteomes" id="UP000060487">
    <property type="component" value="Unassembled WGS sequence"/>
</dbReference>
<feature type="domain" description="Solute-binding protein family 3/N-terminal" evidence="3">
    <location>
        <begin position="53"/>
        <end position="262"/>
    </location>
</feature>
<dbReference type="Gene3D" id="3.40.190.10">
    <property type="entry name" value="Periplasmic binding protein-like II"/>
    <property type="match status" value="2"/>
</dbReference>
<reference evidence="4 5" key="1">
    <citation type="submission" date="2015-11" db="EMBL/GenBank/DDBJ databases">
        <authorList>
            <person name="Lin W."/>
        </authorList>
    </citation>
    <scope>NUCLEOTIDE SEQUENCE [LARGE SCALE GENOMIC DNA]</scope>
    <source>
        <strain evidence="4 5">HCH-1</strain>
    </source>
</reference>
<proteinExistence type="inferred from homology"/>
<feature type="transmembrane region" description="Helical" evidence="2">
    <location>
        <begin position="12"/>
        <end position="29"/>
    </location>
</feature>
<evidence type="ECO:0000313" key="5">
    <source>
        <dbReference type="Proteomes" id="UP000060487"/>
    </source>
</evidence>
<comment type="caution">
    <text evidence="4">The sequence shown here is derived from an EMBL/GenBank/DDBJ whole genome shotgun (WGS) entry which is preliminary data.</text>
</comment>
<dbReference type="SMART" id="SM00062">
    <property type="entry name" value="PBPb"/>
    <property type="match status" value="1"/>
</dbReference>
<evidence type="ECO:0000259" key="3">
    <source>
        <dbReference type="SMART" id="SM00062"/>
    </source>
</evidence>
<keyword evidence="2" id="KW-0812">Transmembrane</keyword>
<evidence type="ECO:0000313" key="4">
    <source>
        <dbReference type="EMBL" id="KWT74905.1"/>
    </source>
</evidence>
<name>A0ABR5SBY6_9BACT</name>
<dbReference type="InterPro" id="IPR015168">
    <property type="entry name" value="SsuA/THI5"/>
</dbReference>
<dbReference type="PANTHER" id="PTHR30024:SF42">
    <property type="entry name" value="ALIPHATIC SULFONATES-BINDING PROTEIN-RELATED"/>
    <property type="match status" value="1"/>
</dbReference>
<dbReference type="RefSeq" id="WP_085053910.1">
    <property type="nucleotide sequence ID" value="NZ_LNQR01000139.1"/>
</dbReference>
<evidence type="ECO:0000256" key="1">
    <source>
        <dbReference type="ARBA" id="ARBA00010742"/>
    </source>
</evidence>
<accession>A0ABR5SBY6</accession>
<dbReference type="SUPFAM" id="SSF53850">
    <property type="entry name" value="Periplasmic binding protein-like II"/>
    <property type="match status" value="1"/>
</dbReference>
<dbReference type="InterPro" id="IPR001638">
    <property type="entry name" value="Solute-binding_3/MltF_N"/>
</dbReference>
<dbReference type="CDD" id="cd01008">
    <property type="entry name" value="PBP2_NrtA_SsuA_CpmA_like"/>
    <property type="match status" value="1"/>
</dbReference>
<sequence length="343" mass="38732">MFLKTAIKRKVLLYTIVIFIVISITSYIFHNNIRDRSKLDRTPKKVTIASVNDLHAAVVNLAFKKGYFKDEGLDADIVQHSFGKAALKTMIAGNADFAAVAETPVMFSILKGEKIYILSSIQNSAKAAFVIARKDSGISTVDTLNGKTIGIPKGTTGDYFFYLFCMVHGIKYSELKFIDKKPEELLDALLRGEVDAVSVWQPYALEILKRLSDKVTVFQIEGIYTATFTLTAKQEYVQRNPEIVERILAGLYRAEQFMRQEPVKSQEILADCCKLDIAMVQELWGVNNFDLTLDQYLVNLLDNEAQWAISEHIVETHVDADYLDYIYLSGLKKVKPYAVSIIK</sequence>
<dbReference type="EMBL" id="LNQR01000139">
    <property type="protein sequence ID" value="KWT74905.1"/>
    <property type="molecule type" value="Genomic_DNA"/>
</dbReference>